<evidence type="ECO:0000256" key="2">
    <source>
        <dbReference type="SAM" id="SignalP"/>
    </source>
</evidence>
<accession>A0ABT2YYC6</accession>
<organism evidence="3 4">
    <name type="scientific">Albidovulum sediminicola</name>
    <dbReference type="NCBI Taxonomy" id="2984331"/>
    <lineage>
        <taxon>Bacteria</taxon>
        <taxon>Pseudomonadati</taxon>
        <taxon>Pseudomonadota</taxon>
        <taxon>Alphaproteobacteria</taxon>
        <taxon>Rhodobacterales</taxon>
        <taxon>Paracoccaceae</taxon>
        <taxon>Albidovulum</taxon>
    </lineage>
</organism>
<evidence type="ECO:0000256" key="1">
    <source>
        <dbReference type="ARBA" id="ARBA00022729"/>
    </source>
</evidence>
<comment type="caution">
    <text evidence="3">The sequence shown here is derived from an EMBL/GenBank/DDBJ whole genome shotgun (WGS) entry which is preliminary data.</text>
</comment>
<dbReference type="EMBL" id="JAOWLA010000003">
    <property type="protein sequence ID" value="MCV2863877.1"/>
    <property type="molecule type" value="Genomic_DNA"/>
</dbReference>
<dbReference type="InterPro" id="IPR029046">
    <property type="entry name" value="LolA/LolB/LppX"/>
</dbReference>
<dbReference type="Pfam" id="PF03548">
    <property type="entry name" value="LolA"/>
    <property type="match status" value="1"/>
</dbReference>
<name>A0ABT2YYC6_9RHOB</name>
<sequence>MKTHLLAALAALLALPAQAEKLSLAQLSGYLNGLTTAEAAFTQQNADGSVSKGRVLIQRPGRMRFEYTPDATLVLASGGQLAIFDPKSNQPPEQYPLSKTPLNLILARNIDLARARMVVGHQEQGPLTLVVAQDPEHPEYGTLTLAFSADPVALRQWTVTDETGNQTTVVLDALKTGMTYKPTTFSINYEAEKRGLN</sequence>
<evidence type="ECO:0000313" key="4">
    <source>
        <dbReference type="Proteomes" id="UP001652503"/>
    </source>
</evidence>
<dbReference type="CDD" id="cd16325">
    <property type="entry name" value="LolA"/>
    <property type="match status" value="1"/>
</dbReference>
<gene>
    <name evidence="3" type="ORF">OE647_03880</name>
</gene>
<keyword evidence="3" id="KW-0449">Lipoprotein</keyword>
<dbReference type="PANTHER" id="PTHR35869:SF1">
    <property type="entry name" value="OUTER-MEMBRANE LIPOPROTEIN CARRIER PROTEIN"/>
    <property type="match status" value="1"/>
</dbReference>
<keyword evidence="4" id="KW-1185">Reference proteome</keyword>
<dbReference type="SUPFAM" id="SSF89392">
    <property type="entry name" value="Prokaryotic lipoproteins and lipoprotein localization factors"/>
    <property type="match status" value="1"/>
</dbReference>
<dbReference type="Proteomes" id="UP001652503">
    <property type="component" value="Unassembled WGS sequence"/>
</dbReference>
<feature type="chain" id="PRO_5046428853" evidence="2">
    <location>
        <begin position="20"/>
        <end position="197"/>
    </location>
</feature>
<evidence type="ECO:0000313" key="3">
    <source>
        <dbReference type="EMBL" id="MCV2863877.1"/>
    </source>
</evidence>
<dbReference type="PANTHER" id="PTHR35869">
    <property type="entry name" value="OUTER-MEMBRANE LIPOPROTEIN CARRIER PROTEIN"/>
    <property type="match status" value="1"/>
</dbReference>
<feature type="signal peptide" evidence="2">
    <location>
        <begin position="1"/>
        <end position="19"/>
    </location>
</feature>
<dbReference type="Gene3D" id="2.50.20.10">
    <property type="entry name" value="Lipoprotein localisation LolA/LolB/LppX"/>
    <property type="match status" value="1"/>
</dbReference>
<proteinExistence type="predicted"/>
<dbReference type="InterPro" id="IPR004564">
    <property type="entry name" value="OM_lipoprot_carrier_LolA-like"/>
</dbReference>
<protein>
    <submittedName>
        <fullName evidence="3">Outer membrane lipoprotein carrier protein LolA</fullName>
    </submittedName>
</protein>
<dbReference type="RefSeq" id="WP_263720348.1">
    <property type="nucleotide sequence ID" value="NZ_JAOWLA010000003.1"/>
</dbReference>
<keyword evidence="1 2" id="KW-0732">Signal</keyword>
<reference evidence="3 4" key="1">
    <citation type="submission" date="2022-10" db="EMBL/GenBank/DDBJ databases">
        <title>Defluviimonas sp. nov., isolated from ocean surface water.</title>
        <authorList>
            <person name="He W."/>
            <person name="Wang L."/>
            <person name="Zhang D.-F."/>
        </authorList>
    </citation>
    <scope>NUCLEOTIDE SEQUENCE [LARGE SCALE GENOMIC DNA]</scope>
    <source>
        <strain evidence="3 4">WL0075</strain>
    </source>
</reference>